<evidence type="ECO:0000259" key="6">
    <source>
        <dbReference type="Pfam" id="PF03467"/>
    </source>
</evidence>
<keyword evidence="8" id="KW-1185">Reference proteome</keyword>
<feature type="compositionally biased region" description="Basic and acidic residues" evidence="5">
    <location>
        <begin position="191"/>
        <end position="220"/>
    </location>
</feature>
<organism evidence="7 8">
    <name type="scientific">Zophobas morio</name>
    <dbReference type="NCBI Taxonomy" id="2755281"/>
    <lineage>
        <taxon>Eukaryota</taxon>
        <taxon>Metazoa</taxon>
        <taxon>Ecdysozoa</taxon>
        <taxon>Arthropoda</taxon>
        <taxon>Hexapoda</taxon>
        <taxon>Insecta</taxon>
        <taxon>Pterygota</taxon>
        <taxon>Neoptera</taxon>
        <taxon>Endopterygota</taxon>
        <taxon>Coleoptera</taxon>
        <taxon>Polyphaga</taxon>
        <taxon>Cucujiformia</taxon>
        <taxon>Tenebrionidae</taxon>
        <taxon>Zophobas</taxon>
    </lineage>
</organism>
<name>A0AA38J0J2_9CUCU</name>
<evidence type="ECO:0000313" key="8">
    <source>
        <dbReference type="Proteomes" id="UP001168821"/>
    </source>
</evidence>
<dbReference type="GO" id="GO:0045727">
    <property type="term" value="P:positive regulation of translation"/>
    <property type="evidence" value="ECO:0007669"/>
    <property type="project" value="TreeGrafter"/>
</dbReference>
<accession>A0AA38J0J2</accession>
<dbReference type="GO" id="GO:0005737">
    <property type="term" value="C:cytoplasm"/>
    <property type="evidence" value="ECO:0007669"/>
    <property type="project" value="TreeGrafter"/>
</dbReference>
<dbReference type="InterPro" id="IPR005120">
    <property type="entry name" value="UPF3_dom"/>
</dbReference>
<feature type="compositionally biased region" description="Basic and acidic residues" evidence="5">
    <location>
        <begin position="370"/>
        <end position="401"/>
    </location>
</feature>
<dbReference type="PANTHER" id="PTHR13112:SF0">
    <property type="entry name" value="FI21285P1"/>
    <property type="match status" value="1"/>
</dbReference>
<evidence type="ECO:0000256" key="1">
    <source>
        <dbReference type="ARBA" id="ARBA00004123"/>
    </source>
</evidence>
<keyword evidence="3" id="KW-0866">Nonsense-mediated mRNA decay</keyword>
<dbReference type="AlphaFoldDB" id="A0AA38J0J2"/>
<dbReference type="InterPro" id="IPR039722">
    <property type="entry name" value="Upf3"/>
</dbReference>
<gene>
    <name evidence="7" type="ORF">Zmor_002182</name>
</gene>
<feature type="region of interest" description="Disordered" evidence="5">
    <location>
        <begin position="191"/>
        <end position="462"/>
    </location>
</feature>
<feature type="compositionally biased region" description="Basic and acidic residues" evidence="5">
    <location>
        <begin position="278"/>
        <end position="333"/>
    </location>
</feature>
<comment type="subcellular location">
    <subcellularLocation>
        <location evidence="1">Nucleus</location>
    </subcellularLocation>
</comment>
<feature type="domain" description="UPF3" evidence="6">
    <location>
        <begin position="28"/>
        <end position="182"/>
    </location>
</feature>
<dbReference type="Proteomes" id="UP001168821">
    <property type="component" value="Unassembled WGS sequence"/>
</dbReference>
<feature type="compositionally biased region" description="Basic and acidic residues" evidence="5">
    <location>
        <begin position="233"/>
        <end position="270"/>
    </location>
</feature>
<comment type="similarity">
    <text evidence="2">Belongs to the RENT3 family.</text>
</comment>
<keyword evidence="4" id="KW-0539">Nucleus</keyword>
<dbReference type="Pfam" id="PF03467">
    <property type="entry name" value="Smg4_UPF3"/>
    <property type="match status" value="1"/>
</dbReference>
<feature type="compositionally biased region" description="Basic and acidic residues" evidence="5">
    <location>
        <begin position="340"/>
        <end position="361"/>
    </location>
</feature>
<dbReference type="SUPFAM" id="SSF54928">
    <property type="entry name" value="RNA-binding domain, RBD"/>
    <property type="match status" value="1"/>
</dbReference>
<dbReference type="InterPro" id="IPR035979">
    <property type="entry name" value="RBD_domain_sf"/>
</dbReference>
<dbReference type="GO" id="GO:0003729">
    <property type="term" value="F:mRNA binding"/>
    <property type="evidence" value="ECO:0007669"/>
    <property type="project" value="TreeGrafter"/>
</dbReference>
<dbReference type="GO" id="GO:0000184">
    <property type="term" value="P:nuclear-transcribed mRNA catabolic process, nonsense-mediated decay"/>
    <property type="evidence" value="ECO:0007669"/>
    <property type="project" value="UniProtKB-KW"/>
</dbReference>
<evidence type="ECO:0000256" key="2">
    <source>
        <dbReference type="ARBA" id="ARBA00005991"/>
    </source>
</evidence>
<feature type="compositionally biased region" description="Polar residues" evidence="5">
    <location>
        <begin position="221"/>
        <end position="230"/>
    </location>
</feature>
<dbReference type="EMBL" id="JALNTZ010000001">
    <property type="protein sequence ID" value="KAJ3666750.1"/>
    <property type="molecule type" value="Genomic_DNA"/>
</dbReference>
<evidence type="ECO:0000256" key="5">
    <source>
        <dbReference type="SAM" id="MobiDB-lite"/>
    </source>
</evidence>
<dbReference type="PANTHER" id="PTHR13112">
    <property type="entry name" value="UPF3 REGULATOR OF NONSENSE TRANSCRIPTS-LIKE PROTEIN"/>
    <property type="match status" value="1"/>
</dbReference>
<proteinExistence type="inferred from homology"/>
<dbReference type="GO" id="GO:0005730">
    <property type="term" value="C:nucleolus"/>
    <property type="evidence" value="ECO:0007669"/>
    <property type="project" value="TreeGrafter"/>
</dbReference>
<dbReference type="Gene3D" id="3.30.70.330">
    <property type="match status" value="1"/>
</dbReference>
<dbReference type="FunFam" id="3.30.70.330:FF:000717">
    <property type="entry name" value="regulator of nonsense transcripts 3B"/>
    <property type="match status" value="1"/>
</dbReference>
<evidence type="ECO:0000313" key="7">
    <source>
        <dbReference type="EMBL" id="KAJ3666750.1"/>
    </source>
</evidence>
<dbReference type="CDD" id="cd12455">
    <property type="entry name" value="RRM_like_Smg4_UPF3"/>
    <property type="match status" value="1"/>
</dbReference>
<feature type="compositionally biased region" description="Basic and acidic residues" evidence="5">
    <location>
        <begin position="9"/>
        <end position="27"/>
    </location>
</feature>
<evidence type="ECO:0000256" key="4">
    <source>
        <dbReference type="ARBA" id="ARBA00023242"/>
    </source>
</evidence>
<dbReference type="InterPro" id="IPR012677">
    <property type="entry name" value="Nucleotide-bd_a/b_plait_sf"/>
</dbReference>
<evidence type="ECO:0000256" key="3">
    <source>
        <dbReference type="ARBA" id="ARBA00023161"/>
    </source>
</evidence>
<reference evidence="7" key="1">
    <citation type="journal article" date="2023" name="G3 (Bethesda)">
        <title>Whole genome assemblies of Zophobas morio and Tenebrio molitor.</title>
        <authorList>
            <person name="Kaur S."/>
            <person name="Stinson S.A."/>
            <person name="diCenzo G.C."/>
        </authorList>
    </citation>
    <scope>NUCLEOTIDE SEQUENCE</scope>
    <source>
        <strain evidence="7">QUZm001</strain>
    </source>
</reference>
<feature type="compositionally biased region" description="Basic and acidic residues" evidence="5">
    <location>
        <begin position="410"/>
        <end position="421"/>
    </location>
</feature>
<feature type="compositionally biased region" description="Basic and acidic residues" evidence="5">
    <location>
        <begin position="448"/>
        <end position="462"/>
    </location>
</feature>
<comment type="caution">
    <text evidence="7">The sequence shown here is derived from an EMBL/GenBank/DDBJ whole genome shotgun (WGS) entry which is preliminary data.</text>
</comment>
<sequence>MALPETSETPEKKSDGQKGSDKKEKLATKVVIRRLPPSMDQETFLNQISPVPSYDYLYMVKGDASLGENSFSRAYINFSNPNDIYDFKEKFDNYVFLDSAGHEYPAVVEFAAFQKIPKRRTKIRVDPKVSTIETDPYYLEFIEMINKPPEPDEKPEYSYQITDNKNEANEITPLLEYVKNKRVEKMRIREERREERKRKEFERKKFRDDDRKKRYEERSPVKNNKNQYTKVASPKEKTENKESDKPKTEEATKSTEDKTPEKEEVDKYEKPAPTSYYKGRDKKYDDRKKDIKNKYVPKKEYVDKREFKSRREDYKDRDYRSKYDDYKKEDAKVYQKKVKKYSEKREERKIEAQKAEQKKLEQQQQQETSPKTEDSVKTVEEKPAESSKKDEEKASPSKESEPSQECASKNTEKEAKCKEGEIQSQRRIRNKDRPTIAIYRPGMLSKRKQTDGDPETKENKKE</sequence>
<feature type="region of interest" description="Disordered" evidence="5">
    <location>
        <begin position="1"/>
        <end position="27"/>
    </location>
</feature>
<protein>
    <recommendedName>
        <fullName evidence="6">UPF3 domain-containing protein</fullName>
    </recommendedName>
</protein>